<dbReference type="Proteomes" id="UP000238274">
    <property type="component" value="Unassembled WGS sequence"/>
</dbReference>
<evidence type="ECO:0000313" key="2">
    <source>
        <dbReference type="EMBL" id="POW21883.1"/>
    </source>
</evidence>
<dbReference type="VEuPathDB" id="FungiDB:PSTT_04082"/>
<feature type="region of interest" description="Disordered" evidence="1">
    <location>
        <begin position="1"/>
        <end position="207"/>
    </location>
</feature>
<feature type="compositionally biased region" description="Polar residues" evidence="1">
    <location>
        <begin position="1"/>
        <end position="15"/>
    </location>
</feature>
<feature type="compositionally biased region" description="Polar residues" evidence="1">
    <location>
        <begin position="179"/>
        <end position="188"/>
    </location>
</feature>
<feature type="region of interest" description="Disordered" evidence="1">
    <location>
        <begin position="376"/>
        <end position="397"/>
    </location>
</feature>
<evidence type="ECO:0000256" key="1">
    <source>
        <dbReference type="SAM" id="MobiDB-lite"/>
    </source>
</evidence>
<reference evidence="3" key="2">
    <citation type="journal article" date="2018" name="BMC Genomics">
        <title>Genomic insights into host adaptation between the wheat stripe rust pathogen (Puccinia striiformis f. sp. tritici) and the barley stripe rust pathogen (Puccinia striiformis f. sp. hordei).</title>
        <authorList>
            <person name="Xia C."/>
            <person name="Wang M."/>
            <person name="Yin C."/>
            <person name="Cornejo O.E."/>
            <person name="Hulbert S.H."/>
            <person name="Chen X."/>
        </authorList>
    </citation>
    <scope>NUCLEOTIDE SEQUENCE [LARGE SCALE GENOMIC DNA]</scope>
    <source>
        <strain evidence="3">93TX-2</strain>
    </source>
</reference>
<dbReference type="EMBL" id="PKSM01000015">
    <property type="protein sequence ID" value="POW21883.1"/>
    <property type="molecule type" value="Genomic_DNA"/>
</dbReference>
<feature type="compositionally biased region" description="Polar residues" evidence="1">
    <location>
        <begin position="131"/>
        <end position="149"/>
    </location>
</feature>
<keyword evidence="3" id="KW-1185">Reference proteome</keyword>
<feature type="compositionally biased region" description="Polar residues" evidence="1">
    <location>
        <begin position="383"/>
        <end position="395"/>
    </location>
</feature>
<organism evidence="2 3">
    <name type="scientific">Puccinia striiformis</name>
    <dbReference type="NCBI Taxonomy" id="27350"/>
    <lineage>
        <taxon>Eukaryota</taxon>
        <taxon>Fungi</taxon>
        <taxon>Dikarya</taxon>
        <taxon>Basidiomycota</taxon>
        <taxon>Pucciniomycotina</taxon>
        <taxon>Pucciniomycetes</taxon>
        <taxon>Pucciniales</taxon>
        <taxon>Pucciniaceae</taxon>
        <taxon>Puccinia</taxon>
    </lineage>
</organism>
<sequence length="443" mass="45695">MYIAHSAQQTGSPEASLTDDRPAAVMDASSPLTPLRRSTRARKPPAVFGSPEPAAAKAKTRRKSSTPVKASAAAGKPGSTLGTPGLATASKSAVTSTKKPKARPSKGSPVPDTKCEPKPVKPAGKLKVAPPSQSTPEPSVPVQTASQPPASVDKGKSTTGQQSSARLPVKQAAKEIELMTSSNITSAGSLPDEKGHCSVDPDQPDINDVSDSVESDIAAIDQVDELESDASVSVKSVFVVAEAITTDAAEGVDQVVATSLDHEQDHLQLASSAASHTFPQDGSSDQHKLELQQASLDSDGVPRGMKSVDAITHVVATSFDHKLDWQLASAPGSIKAPQADGSSNNKATCLSPKRLITTLPHPALAQLVIDDNNTGDGNGAGSAVQQPVVNSSTSSHDVRCSPRVFRDMTASSEPSICLNPSLSGPYALEDALLDALLDTPAKI</sequence>
<gene>
    <name evidence="2" type="ORF">PSHT_01849</name>
</gene>
<protein>
    <submittedName>
        <fullName evidence="2">Uncharacterized protein</fullName>
    </submittedName>
</protein>
<dbReference type="VEuPathDB" id="FungiDB:PSHT_01849"/>
<evidence type="ECO:0000313" key="3">
    <source>
        <dbReference type="Proteomes" id="UP000238274"/>
    </source>
</evidence>
<accession>A0A2S4WJE0</accession>
<dbReference type="AlphaFoldDB" id="A0A2S4WJE0"/>
<proteinExistence type="predicted"/>
<reference evidence="3" key="3">
    <citation type="journal article" date="2018" name="Mol. Plant Microbe Interact.">
        <title>Genome sequence resources for the wheat stripe rust pathogen (Puccinia striiformis f. sp. tritici) and the barley stripe rust pathogen (Puccinia striiformis f. sp. hordei).</title>
        <authorList>
            <person name="Xia C."/>
            <person name="Wang M."/>
            <person name="Yin C."/>
            <person name="Cornejo O.E."/>
            <person name="Hulbert S.H."/>
            <person name="Chen X."/>
        </authorList>
    </citation>
    <scope>NUCLEOTIDE SEQUENCE [LARGE SCALE GENOMIC DNA]</scope>
    <source>
        <strain evidence="3">93TX-2</strain>
    </source>
</reference>
<name>A0A2S4WJE0_9BASI</name>
<comment type="caution">
    <text evidence="2">The sequence shown here is derived from an EMBL/GenBank/DDBJ whole genome shotgun (WGS) entry which is preliminary data.</text>
</comment>
<reference evidence="2 3" key="1">
    <citation type="submission" date="2017-12" db="EMBL/GenBank/DDBJ databases">
        <title>Gene loss provides genomic basis for host adaptation in cereal stripe rust fungi.</title>
        <authorList>
            <person name="Xia C."/>
        </authorList>
    </citation>
    <scope>NUCLEOTIDE SEQUENCE [LARGE SCALE GENOMIC DNA]</scope>
    <source>
        <strain evidence="2 3">93TX-2</strain>
    </source>
</reference>